<dbReference type="InterPro" id="IPR015424">
    <property type="entry name" value="PyrdxlP-dep_Trfase"/>
</dbReference>
<dbReference type="InterPro" id="IPR016454">
    <property type="entry name" value="Cysteine_dSase"/>
</dbReference>
<accession>A0ABV2BNK0</accession>
<reference evidence="1 2" key="1">
    <citation type="submission" date="2024-06" db="EMBL/GenBank/DDBJ databases">
        <authorList>
            <person name="Li F."/>
        </authorList>
    </citation>
    <scope>NUCLEOTIDE SEQUENCE [LARGE SCALE GENOMIC DNA]</scope>
    <source>
        <strain evidence="1 2">GXAS 311</strain>
    </source>
</reference>
<evidence type="ECO:0000313" key="1">
    <source>
        <dbReference type="EMBL" id="MET1253516.1"/>
    </source>
</evidence>
<dbReference type="PANTHER" id="PTHR11601">
    <property type="entry name" value="CYSTEINE DESULFURYLASE FAMILY MEMBER"/>
    <property type="match status" value="1"/>
</dbReference>
<dbReference type="InterPro" id="IPR020578">
    <property type="entry name" value="Aminotrans_V_PyrdxlP_BS"/>
</dbReference>
<organism evidence="1 2">
    <name type="scientific">Aliikangiella maris</name>
    <dbReference type="NCBI Taxonomy" id="3162458"/>
    <lineage>
        <taxon>Bacteria</taxon>
        <taxon>Pseudomonadati</taxon>
        <taxon>Pseudomonadota</taxon>
        <taxon>Gammaproteobacteria</taxon>
        <taxon>Oceanospirillales</taxon>
        <taxon>Pleioneaceae</taxon>
        <taxon>Aliikangiella</taxon>
    </lineage>
</organism>
<keyword evidence="1" id="KW-0808">Transferase</keyword>
<comment type="caution">
    <text evidence="1">The sequence shown here is derived from an EMBL/GenBank/DDBJ whole genome shotgun (WGS) entry which is preliminary data.</text>
</comment>
<gene>
    <name evidence="1" type="ORF">ABVT43_00090</name>
</gene>
<sequence length="392" mass="42673">MKKVIYLDYAATTPVDPLVAQKMAECLTLDGCFGNPASRSHRFGWQAEEKVDIARNQVADLIGADPREIIWTSGATEANNLAIKGIAQSSGQGHIITSAFEHKAVLDTCEYLATQGFRISYIQPEQNGIVDPANIEKAIQADTILISIMHVNNELGTIQNIQAIGEVAHKHHIPMHVDAAQSAGKLPIDVTQLPVDFISMCAHKIYGPKGIGVLYARRNLQPNIMAQIHGGGHERGLRSGTLPTHQIVGMGSAFELAQSNRVAEGERINELKQRFWSGIERVGHIHINGDLAQTVAGIINIHFEYVDSETLLMAFKDLAVSSGSACTSASVEPSHVLKSIGLDDGAAHASLRFSFGRFTTEEDIDKAIEIVTQGVMKLRSMSPEWNTLQKNK</sequence>
<dbReference type="Gene3D" id="3.90.1150.10">
    <property type="entry name" value="Aspartate Aminotransferase, domain 1"/>
    <property type="match status" value="1"/>
</dbReference>
<proteinExistence type="predicted"/>
<dbReference type="PIRSF" id="PIRSF005572">
    <property type="entry name" value="NifS"/>
    <property type="match status" value="1"/>
</dbReference>
<dbReference type="InterPro" id="IPR015421">
    <property type="entry name" value="PyrdxlP-dep_Trfase_major"/>
</dbReference>
<keyword evidence="2" id="KW-1185">Reference proteome</keyword>
<dbReference type="Pfam" id="PF00266">
    <property type="entry name" value="Aminotran_5"/>
    <property type="match status" value="1"/>
</dbReference>
<dbReference type="SUPFAM" id="SSF53383">
    <property type="entry name" value="PLP-dependent transferases"/>
    <property type="match status" value="1"/>
</dbReference>
<dbReference type="InterPro" id="IPR000192">
    <property type="entry name" value="Aminotrans_V_dom"/>
</dbReference>
<dbReference type="InterPro" id="IPR015422">
    <property type="entry name" value="PyrdxlP-dep_Trfase_small"/>
</dbReference>
<name>A0ABV2BNK0_9GAMM</name>
<dbReference type="EC" id="2.8.1.7" evidence="1"/>
<dbReference type="PROSITE" id="PS00595">
    <property type="entry name" value="AA_TRANSFER_CLASS_5"/>
    <property type="match status" value="1"/>
</dbReference>
<dbReference type="Proteomes" id="UP001548189">
    <property type="component" value="Unassembled WGS sequence"/>
</dbReference>
<dbReference type="PANTHER" id="PTHR11601:SF34">
    <property type="entry name" value="CYSTEINE DESULFURASE"/>
    <property type="match status" value="1"/>
</dbReference>
<dbReference type="GO" id="GO:0031071">
    <property type="term" value="F:cysteine desulfurase activity"/>
    <property type="evidence" value="ECO:0007669"/>
    <property type="project" value="UniProtKB-EC"/>
</dbReference>
<dbReference type="Gene3D" id="3.40.640.10">
    <property type="entry name" value="Type I PLP-dependent aspartate aminotransferase-like (Major domain)"/>
    <property type="match status" value="1"/>
</dbReference>
<dbReference type="NCBIfam" id="NF010611">
    <property type="entry name" value="PRK14012.1"/>
    <property type="match status" value="1"/>
</dbReference>
<dbReference type="EMBL" id="JBEVCJ010000001">
    <property type="protein sequence ID" value="MET1253516.1"/>
    <property type="molecule type" value="Genomic_DNA"/>
</dbReference>
<protein>
    <submittedName>
        <fullName evidence="1">IscS subfamily cysteine desulfurase</fullName>
        <ecNumber evidence="1">2.8.1.7</ecNumber>
    </submittedName>
</protein>
<evidence type="ECO:0000313" key="2">
    <source>
        <dbReference type="Proteomes" id="UP001548189"/>
    </source>
</evidence>